<dbReference type="Proteomes" id="UP000652761">
    <property type="component" value="Unassembled WGS sequence"/>
</dbReference>
<keyword evidence="2" id="KW-1185">Reference proteome</keyword>
<protein>
    <submittedName>
        <fullName evidence="1">Uncharacterized protein</fullName>
    </submittedName>
</protein>
<proteinExistence type="predicted"/>
<organism evidence="1 2">
    <name type="scientific">Colocasia esculenta</name>
    <name type="common">Wild taro</name>
    <name type="synonym">Arum esculentum</name>
    <dbReference type="NCBI Taxonomy" id="4460"/>
    <lineage>
        <taxon>Eukaryota</taxon>
        <taxon>Viridiplantae</taxon>
        <taxon>Streptophyta</taxon>
        <taxon>Embryophyta</taxon>
        <taxon>Tracheophyta</taxon>
        <taxon>Spermatophyta</taxon>
        <taxon>Magnoliopsida</taxon>
        <taxon>Liliopsida</taxon>
        <taxon>Araceae</taxon>
        <taxon>Aroideae</taxon>
        <taxon>Colocasieae</taxon>
        <taxon>Colocasia</taxon>
    </lineage>
</organism>
<evidence type="ECO:0000313" key="1">
    <source>
        <dbReference type="EMBL" id="MQM21462.1"/>
    </source>
</evidence>
<reference evidence="1" key="1">
    <citation type="submission" date="2017-07" db="EMBL/GenBank/DDBJ databases">
        <title>Taro Niue Genome Assembly and Annotation.</title>
        <authorList>
            <person name="Atibalentja N."/>
            <person name="Keating K."/>
            <person name="Fields C.J."/>
        </authorList>
    </citation>
    <scope>NUCLEOTIDE SEQUENCE</scope>
    <source>
        <strain evidence="1">Niue_2</strain>
        <tissue evidence="1">Leaf</tissue>
    </source>
</reference>
<accession>A0A843XQP3</accession>
<name>A0A843XQP3_COLES</name>
<dbReference type="AlphaFoldDB" id="A0A843XQP3"/>
<feature type="non-terminal residue" evidence="1">
    <location>
        <position position="1"/>
    </location>
</feature>
<dbReference type="EMBL" id="NMUH01011071">
    <property type="protein sequence ID" value="MQM21462.1"/>
    <property type="molecule type" value="Genomic_DNA"/>
</dbReference>
<evidence type="ECO:0000313" key="2">
    <source>
        <dbReference type="Proteomes" id="UP000652761"/>
    </source>
</evidence>
<gene>
    <name evidence="1" type="ORF">Taro_054503</name>
</gene>
<sequence length="117" mass="12709">VHPLRWMGMDMVRVMGDCVASGGVKGMIGSSCSGSVAKGVGVVGGIMVGVMKVHHRNTKWFHGWVGYWQPRPEQRAVMEVEVVGEAVVELEVAESEEDESVDAWVVACHGRRVFVEG</sequence>
<comment type="caution">
    <text evidence="1">The sequence shown here is derived from an EMBL/GenBank/DDBJ whole genome shotgun (WGS) entry which is preliminary data.</text>
</comment>